<proteinExistence type="predicted"/>
<dbReference type="RefSeq" id="WP_345531611.1">
    <property type="nucleotide sequence ID" value="NZ_BAABLD010000005.1"/>
</dbReference>
<dbReference type="EMBL" id="BAABLD010000005">
    <property type="protein sequence ID" value="GAA5160600.1"/>
    <property type="molecule type" value="Genomic_DNA"/>
</dbReference>
<evidence type="ECO:0000313" key="2">
    <source>
        <dbReference type="Proteomes" id="UP001500547"/>
    </source>
</evidence>
<sequence>MDMQQAGFFIEATSHCRDGKLPRWTFWVQGSSSGSGDGMIGTDRQGRGLYLYTTQGGRATAFREIVGPDALSLPDTLSRHQANQIVLQLLSRLGWGQSRTAPAMQAPIVGLHVVGAP</sequence>
<keyword evidence="2" id="KW-1185">Reference proteome</keyword>
<reference evidence="2" key="1">
    <citation type="journal article" date="2019" name="Int. J. Syst. Evol. Microbiol.">
        <title>The Global Catalogue of Microorganisms (GCM) 10K type strain sequencing project: providing services to taxonomists for standard genome sequencing and annotation.</title>
        <authorList>
            <consortium name="The Broad Institute Genomics Platform"/>
            <consortium name="The Broad Institute Genome Sequencing Center for Infectious Disease"/>
            <person name="Wu L."/>
            <person name="Ma J."/>
        </authorList>
    </citation>
    <scope>NUCLEOTIDE SEQUENCE [LARGE SCALE GENOMIC DNA]</scope>
    <source>
        <strain evidence="2">JCM 18715</strain>
    </source>
</reference>
<accession>A0ABP9QEE8</accession>
<dbReference type="Proteomes" id="UP001500547">
    <property type="component" value="Unassembled WGS sequence"/>
</dbReference>
<name>A0ABP9QEE8_9RHOO</name>
<protein>
    <submittedName>
        <fullName evidence="1">Uncharacterized protein</fullName>
    </submittedName>
</protein>
<comment type="caution">
    <text evidence="1">The sequence shown here is derived from an EMBL/GenBank/DDBJ whole genome shotgun (WGS) entry which is preliminary data.</text>
</comment>
<gene>
    <name evidence="1" type="ORF">GCM10025770_08410</name>
</gene>
<organism evidence="1 2">
    <name type="scientific">Viridibacterium curvum</name>
    <dbReference type="NCBI Taxonomy" id="1101404"/>
    <lineage>
        <taxon>Bacteria</taxon>
        <taxon>Pseudomonadati</taxon>
        <taxon>Pseudomonadota</taxon>
        <taxon>Betaproteobacteria</taxon>
        <taxon>Rhodocyclales</taxon>
        <taxon>Rhodocyclaceae</taxon>
        <taxon>Viridibacterium</taxon>
    </lineage>
</organism>
<evidence type="ECO:0000313" key="1">
    <source>
        <dbReference type="EMBL" id="GAA5160600.1"/>
    </source>
</evidence>